<protein>
    <submittedName>
        <fullName evidence="1">Uncharacterized protein</fullName>
    </submittedName>
</protein>
<sequence>MTDDEIRVAAAEKLLEERNFGATITETTPLAMTPYVMEFAGSLGGGSPAILPVSEDPLGRYGWCNDGVRLKVAAEGGEPVYGWVIWEWAPALLTAEFHCVWRSPEGALIDITPKPRREETIVFVDDAAYPADFDFDQRPRNRRMNIYGPAIRAARLEGLLGRMTPSQRQYETGRAAKAGLSLDQWLARKTSADAVSDAIDGLIAACDEFEVYYDSLGMSGFVRVDQTFAALGRKRLAAQARCKVLLRGLKNPAAGHAADVGAA</sequence>
<accession>A0A7W6EZ79</accession>
<evidence type="ECO:0000313" key="1">
    <source>
        <dbReference type="EMBL" id="MBB3871660.1"/>
    </source>
</evidence>
<dbReference type="EMBL" id="JACIDA010000001">
    <property type="protein sequence ID" value="MBB3871660.1"/>
    <property type="molecule type" value="Genomic_DNA"/>
</dbReference>
<dbReference type="AlphaFoldDB" id="A0A7W6EZ79"/>
<evidence type="ECO:0000313" key="2">
    <source>
        <dbReference type="Proteomes" id="UP000532936"/>
    </source>
</evidence>
<proteinExistence type="predicted"/>
<dbReference type="RefSeq" id="WP_183195814.1">
    <property type="nucleotide sequence ID" value="NZ_JACIDA010000001.1"/>
</dbReference>
<comment type="caution">
    <text evidence="1">The sequence shown here is derived from an EMBL/GenBank/DDBJ whole genome shotgun (WGS) entry which is preliminary data.</text>
</comment>
<dbReference type="Proteomes" id="UP000532936">
    <property type="component" value="Unassembled WGS sequence"/>
</dbReference>
<name>A0A7W6EZ79_9CAUL</name>
<reference evidence="1 2" key="1">
    <citation type="submission" date="2020-08" db="EMBL/GenBank/DDBJ databases">
        <title>Genomic Encyclopedia of Type Strains, Phase IV (KMG-IV): sequencing the most valuable type-strain genomes for metagenomic binning, comparative biology and taxonomic classification.</title>
        <authorList>
            <person name="Goeker M."/>
        </authorList>
    </citation>
    <scope>NUCLEOTIDE SEQUENCE [LARGE SCALE GENOMIC DNA]</scope>
    <source>
        <strain evidence="1 2">DSM 14878</strain>
    </source>
</reference>
<organism evidence="1 2">
    <name type="scientific">Brevundimonas mediterranea</name>
    <dbReference type="NCBI Taxonomy" id="74329"/>
    <lineage>
        <taxon>Bacteria</taxon>
        <taxon>Pseudomonadati</taxon>
        <taxon>Pseudomonadota</taxon>
        <taxon>Alphaproteobacteria</taxon>
        <taxon>Caulobacterales</taxon>
        <taxon>Caulobacteraceae</taxon>
        <taxon>Brevundimonas</taxon>
    </lineage>
</organism>
<gene>
    <name evidence="1" type="ORF">GGR11_001174</name>
</gene>